<dbReference type="InterPro" id="IPR011010">
    <property type="entry name" value="DNA_brk_join_enz"/>
</dbReference>
<dbReference type="GO" id="GO:0006310">
    <property type="term" value="P:DNA recombination"/>
    <property type="evidence" value="ECO:0007669"/>
    <property type="project" value="UniProtKB-KW"/>
</dbReference>
<evidence type="ECO:0000313" key="4">
    <source>
        <dbReference type="Proteomes" id="UP000290288"/>
    </source>
</evidence>
<keyword evidence="4" id="KW-1185">Reference proteome</keyword>
<dbReference type="Gene3D" id="1.10.443.10">
    <property type="entry name" value="Intergrase catalytic core"/>
    <property type="match status" value="1"/>
</dbReference>
<sequence>MPSCSDLTANTRRSGRGSKRIRNNASMTFAQALKEANKVMEEHSKTKATYRKYDLYFKQAVKFVQEFAKNEAAKEAAWKKHQSELVQPENDIDDPDGGNGDCPSKSYSEAPSSEMPPGFETAFDGPPKAFTPLALSMFLSEKCVNQGCKNGVAYATYSSMLDHYDNLDGNDKYRGDWICDEKTGVCSGNPARSGRVQRMLHSIKKKDAEESDDRKHSRAMSYEDMQRLYAHAEAKCPSKEDAERFINCGNGYYQPLVPELLSRRAEHLQFLAYSSISFALWTRCHETCQLQYKHFDFNIAPKHCSNGQVYPRFSVNLRHRKNWQNKMESGELGVEGHYYNIYPRPDEPGVDAYRHVREWIRFYGDVILRRPLQDNDYIFPTINFSKLTANPEKPSDHTAMQKIISRMADATGLPNSERSKYTTHCFRRGGAQYRFMYAPLGKRWTLARIRWWAGWATGETGDTIIRYLLDELGTYEEDHSDALCPVDEAANNSHLGEDRALRPFTAEDGKKLYEHCDEVLEAQFKNLTNRLIDVVKSQHSQPAYRPPPLLQPHTLPNGAANGPVRTPRTNPYCTPYPPPTLTLVPPQNPSQVQPNLSWPHYRHYALLPSQQQLNHCDPEGASAAATAPLPAPAIHWQPPLIQPPGNLSATSMLPPPQERRTLPRISKRDPHLQWKTVIKDWECAQPGRCPIPLRDWDPDWYKETKQAMMYHVRKTIAEEYIVRELP</sequence>
<organism evidence="3 4">
    <name type="scientific">Candolleomyces aberdarensis</name>
    <dbReference type="NCBI Taxonomy" id="2316362"/>
    <lineage>
        <taxon>Eukaryota</taxon>
        <taxon>Fungi</taxon>
        <taxon>Dikarya</taxon>
        <taxon>Basidiomycota</taxon>
        <taxon>Agaricomycotina</taxon>
        <taxon>Agaricomycetes</taxon>
        <taxon>Agaricomycetidae</taxon>
        <taxon>Agaricales</taxon>
        <taxon>Agaricineae</taxon>
        <taxon>Psathyrellaceae</taxon>
        <taxon>Candolleomyces</taxon>
    </lineage>
</organism>
<dbReference type="GO" id="GO:0003677">
    <property type="term" value="F:DNA binding"/>
    <property type="evidence" value="ECO:0007669"/>
    <property type="project" value="InterPro"/>
</dbReference>
<dbReference type="GO" id="GO:0015074">
    <property type="term" value="P:DNA integration"/>
    <property type="evidence" value="ECO:0007669"/>
    <property type="project" value="InterPro"/>
</dbReference>
<evidence type="ECO:0000256" key="2">
    <source>
        <dbReference type="SAM" id="MobiDB-lite"/>
    </source>
</evidence>
<comment type="caution">
    <text evidence="3">The sequence shown here is derived from an EMBL/GenBank/DDBJ whole genome shotgun (WGS) entry which is preliminary data.</text>
</comment>
<feature type="compositionally biased region" description="Basic residues" evidence="2">
    <location>
        <begin position="13"/>
        <end position="22"/>
    </location>
</feature>
<feature type="compositionally biased region" description="Polar residues" evidence="2">
    <location>
        <begin position="1"/>
        <end position="12"/>
    </location>
</feature>
<accession>A0A4Q2D143</accession>
<dbReference type="InterPro" id="IPR013762">
    <property type="entry name" value="Integrase-like_cat_sf"/>
</dbReference>
<dbReference type="SUPFAM" id="SSF56349">
    <property type="entry name" value="DNA breaking-rejoining enzymes"/>
    <property type="match status" value="1"/>
</dbReference>
<evidence type="ECO:0000313" key="3">
    <source>
        <dbReference type="EMBL" id="RXW11971.1"/>
    </source>
</evidence>
<proteinExistence type="predicted"/>
<evidence type="ECO:0000256" key="1">
    <source>
        <dbReference type="ARBA" id="ARBA00023172"/>
    </source>
</evidence>
<dbReference type="Proteomes" id="UP000290288">
    <property type="component" value="Unassembled WGS sequence"/>
</dbReference>
<dbReference type="STRING" id="2316362.A0A4Q2D143"/>
<feature type="region of interest" description="Disordered" evidence="2">
    <location>
        <begin position="1"/>
        <end position="24"/>
    </location>
</feature>
<dbReference type="AlphaFoldDB" id="A0A4Q2D143"/>
<name>A0A4Q2D143_9AGAR</name>
<feature type="region of interest" description="Disordered" evidence="2">
    <location>
        <begin position="542"/>
        <end position="565"/>
    </location>
</feature>
<feature type="region of interest" description="Disordered" evidence="2">
    <location>
        <begin position="79"/>
        <end position="116"/>
    </location>
</feature>
<reference evidence="3 4" key="1">
    <citation type="submission" date="2019-01" db="EMBL/GenBank/DDBJ databases">
        <title>Draft genome sequence of Psathyrella aberdarensis IHI B618.</title>
        <authorList>
            <person name="Buettner E."/>
            <person name="Kellner H."/>
        </authorList>
    </citation>
    <scope>NUCLEOTIDE SEQUENCE [LARGE SCALE GENOMIC DNA]</scope>
    <source>
        <strain evidence="3 4">IHI B618</strain>
    </source>
</reference>
<gene>
    <name evidence="3" type="ORF">EST38_g13883</name>
</gene>
<keyword evidence="1" id="KW-0233">DNA recombination</keyword>
<protein>
    <submittedName>
        <fullName evidence="3">Uncharacterized protein</fullName>
    </submittedName>
</protein>
<dbReference type="OrthoDB" id="164951at2759"/>
<dbReference type="EMBL" id="SDEE01001487">
    <property type="protein sequence ID" value="RXW11971.1"/>
    <property type="molecule type" value="Genomic_DNA"/>
</dbReference>